<sequence>MSNSPSIKAQVRLRFKNVNNQTMSVIRSLSVTVKKSSYTQKSLENVLAVLDPESGELVTLSGKCADVDAEIPSHLGVSQAILDNVIFCHQEDSNWPLSENNVLKKKFDEIFASTKYTNVLDSIKTIKKDNVQEIKTLEASLQYMRQNKEKADEVSYRISAIHQIQLNCVNEDHGLTSGFIFPLQVRVLLTQNIEKANRHQEQIEYLEAENQQCDDDIKGLTDRITDLQTIENTLKRYLENRKEALANIDEMEGTFELYSQSDSELKDMQYNHELSVKTADQERSKHEILKQKAVTAVANLLSSVNSKQLKVAELKATLDTNKKKQVERDIFMCELAKDYSIEGLDTPPPFVSSDVSNFVARMEAIIQHDKKELENLKSGHKTREKEIQSQLSDKKARSDVSLTLKSKAEKEILTARLKLQQLEQDLIKYETTEEDIRDTEEQLTKQKAQLLQLKSSDPGLESLESKKRGKEADIQAFEDDLSILSDKSAAQFKHAGSQAKLTLLKNKHSERDEKIRAALSENYDTLQSVLEATPSAETAESRLRPVLKSKENAVKASKDALEQCKRERSNLDIRIESVRSQIRKYEATLSENESKINAQCGEESFLTVLAAKDDEVSEKRKEQDSFSGVADMYQRFISMTEKKHACPLCSRGFDAALEAQFMAKLQKIVDRAQKDDGQELEALEAELKSLQSLNSVWDAAENLRSTELPALRVQLTQLEQENKSAADALEVADMEFAAVTEELEDLRRLVNVAKELAELSKANTTDSTSIKELEMELLSAGSTQSVEEIQAESVIMKQKVEAARRELAQIQREIATLTRDIQQKEKSIQMLNQSHNELLNKRQLKTQLLEQVAETKTSIRNRSADLEQQVAENQSVVPDVQRLEEELELFVATAQKKERGAQDEVADLETNFQKVQMYNKDLERVNARSVMTELSKLEAETETLQEEVQQHTDKVNATEKQMQALQEQLSEFKNLKHTIEDNLRYRRYKERVKELDAQIAEASSKMSGNAKERYSQQLNRLNGRKLNQSKEHAELTGELRQLKEQTEEHERSLQGEYKDAVQKYHEGMINYKTMELASQDLDKYMKALQSAIVEYHSMKMEELNKSIKELWTNTYQGTDIDTIAIRSDQEGLRANQSYSYKVVMIQRGRELEMRGRCSAGQKVLASIIIRLALAESFSLNCGILALDEPTTNLDEANVRQLARSLRLIIDSHRQQSNFQLIVITHDEDFLRMLNLSEYVDWYYRVQKNAEQHSTIAKLRVTEV</sequence>
<keyword evidence="15" id="KW-0234">DNA repair</keyword>
<dbReference type="GO" id="GO:0043047">
    <property type="term" value="F:single-stranded telomeric DNA binding"/>
    <property type="evidence" value="ECO:0007669"/>
    <property type="project" value="TreeGrafter"/>
</dbReference>
<evidence type="ECO:0000256" key="17">
    <source>
        <dbReference type="ARBA" id="ARBA00023254"/>
    </source>
</evidence>
<keyword evidence="10" id="KW-0378">Hydrolase</keyword>
<evidence type="ECO:0000256" key="7">
    <source>
        <dbReference type="ARBA" id="ARBA00022723"/>
    </source>
</evidence>
<name>A0A9P6R7K7_9FUNG</name>
<comment type="catalytic activity">
    <reaction evidence="18">
        <text>ATP + H2O = ADP + phosphate + H(+)</text>
        <dbReference type="Rhea" id="RHEA:13065"/>
        <dbReference type="ChEBI" id="CHEBI:15377"/>
        <dbReference type="ChEBI" id="CHEBI:15378"/>
        <dbReference type="ChEBI" id="CHEBI:30616"/>
        <dbReference type="ChEBI" id="CHEBI:43474"/>
        <dbReference type="ChEBI" id="CHEBI:456216"/>
    </reaction>
</comment>
<evidence type="ECO:0000256" key="11">
    <source>
        <dbReference type="ARBA" id="ARBA00022833"/>
    </source>
</evidence>
<dbReference type="GO" id="GO:0003691">
    <property type="term" value="F:double-stranded telomeric DNA binding"/>
    <property type="evidence" value="ECO:0007669"/>
    <property type="project" value="TreeGrafter"/>
</dbReference>
<evidence type="ECO:0000256" key="3">
    <source>
        <dbReference type="ARBA" id="ARBA00004286"/>
    </source>
</evidence>
<comment type="cofactor">
    <cofactor evidence="1">
        <name>Zn(2+)</name>
        <dbReference type="ChEBI" id="CHEBI:29105"/>
    </cofactor>
</comment>
<dbReference type="InterPro" id="IPR004584">
    <property type="entry name" value="Rad50_eukaryotes"/>
</dbReference>
<evidence type="ECO:0000256" key="14">
    <source>
        <dbReference type="ARBA" id="ARBA00023054"/>
    </source>
</evidence>
<evidence type="ECO:0000313" key="21">
    <source>
        <dbReference type="Proteomes" id="UP000738325"/>
    </source>
</evidence>
<keyword evidence="8" id="KW-0547">Nucleotide-binding</keyword>
<dbReference type="PANTHER" id="PTHR18867">
    <property type="entry name" value="RAD50"/>
    <property type="match status" value="1"/>
</dbReference>
<evidence type="ECO:0000256" key="9">
    <source>
        <dbReference type="ARBA" id="ARBA00022763"/>
    </source>
</evidence>
<evidence type="ECO:0000256" key="10">
    <source>
        <dbReference type="ARBA" id="ARBA00022801"/>
    </source>
</evidence>
<keyword evidence="14 19" id="KW-0175">Coiled coil</keyword>
<evidence type="ECO:0000313" key="20">
    <source>
        <dbReference type="EMBL" id="KAG0312925.1"/>
    </source>
</evidence>
<organism evidence="20 21">
    <name type="scientific">Dissophora globulifera</name>
    <dbReference type="NCBI Taxonomy" id="979702"/>
    <lineage>
        <taxon>Eukaryota</taxon>
        <taxon>Fungi</taxon>
        <taxon>Fungi incertae sedis</taxon>
        <taxon>Mucoromycota</taxon>
        <taxon>Mortierellomycotina</taxon>
        <taxon>Mortierellomycetes</taxon>
        <taxon>Mortierellales</taxon>
        <taxon>Mortierellaceae</taxon>
        <taxon>Dissophora</taxon>
    </lineage>
</organism>
<reference evidence="20" key="1">
    <citation type="journal article" date="2020" name="Fungal Divers.">
        <title>Resolving the Mortierellaceae phylogeny through synthesis of multi-gene phylogenetics and phylogenomics.</title>
        <authorList>
            <person name="Vandepol N."/>
            <person name="Liber J."/>
            <person name="Desiro A."/>
            <person name="Na H."/>
            <person name="Kennedy M."/>
            <person name="Barry K."/>
            <person name="Grigoriev I.V."/>
            <person name="Miller A.N."/>
            <person name="O'Donnell K."/>
            <person name="Stajich J.E."/>
            <person name="Bonito G."/>
        </authorList>
    </citation>
    <scope>NUCLEOTIDE SEQUENCE</scope>
    <source>
        <strain evidence="20">REB-010B</strain>
    </source>
</reference>
<keyword evidence="13" id="KW-0460">Magnesium</keyword>
<dbReference type="GO" id="GO:0000722">
    <property type="term" value="P:telomere maintenance via recombination"/>
    <property type="evidence" value="ECO:0007669"/>
    <property type="project" value="TreeGrafter"/>
</dbReference>
<evidence type="ECO:0000256" key="5">
    <source>
        <dbReference type="ARBA" id="ARBA00017893"/>
    </source>
</evidence>
<dbReference type="GO" id="GO:0006302">
    <property type="term" value="P:double-strand break repair"/>
    <property type="evidence" value="ECO:0007669"/>
    <property type="project" value="InterPro"/>
</dbReference>
<feature type="coiled-coil region" evidence="19">
    <location>
        <begin position="547"/>
        <end position="595"/>
    </location>
</feature>
<dbReference type="Gene3D" id="3.40.50.300">
    <property type="entry name" value="P-loop containing nucleotide triphosphate hydrolases"/>
    <property type="match status" value="2"/>
</dbReference>
<evidence type="ECO:0000256" key="15">
    <source>
        <dbReference type="ARBA" id="ARBA00023204"/>
    </source>
</evidence>
<evidence type="ECO:0000256" key="1">
    <source>
        <dbReference type="ARBA" id="ARBA00001947"/>
    </source>
</evidence>
<evidence type="ECO:0000256" key="6">
    <source>
        <dbReference type="ARBA" id="ARBA00022454"/>
    </source>
</evidence>
<evidence type="ECO:0000256" key="16">
    <source>
        <dbReference type="ARBA" id="ARBA00023242"/>
    </source>
</evidence>
<dbReference type="GO" id="GO:0000794">
    <property type="term" value="C:condensed nuclear chromosome"/>
    <property type="evidence" value="ECO:0007669"/>
    <property type="project" value="TreeGrafter"/>
</dbReference>
<dbReference type="SUPFAM" id="SSF52540">
    <property type="entry name" value="P-loop containing nucleoside triphosphate hydrolases"/>
    <property type="match status" value="1"/>
</dbReference>
<dbReference type="Proteomes" id="UP000738325">
    <property type="component" value="Unassembled WGS sequence"/>
</dbReference>
<dbReference type="GO" id="GO:0007004">
    <property type="term" value="P:telomere maintenance via telomerase"/>
    <property type="evidence" value="ECO:0007669"/>
    <property type="project" value="TreeGrafter"/>
</dbReference>
<dbReference type="NCBIfam" id="TIGR00606">
    <property type="entry name" value="rad50"/>
    <property type="match status" value="1"/>
</dbReference>
<feature type="coiled-coil region" evidence="19">
    <location>
        <begin position="405"/>
        <end position="480"/>
    </location>
</feature>
<dbReference type="GO" id="GO:0030870">
    <property type="term" value="C:Mre11 complex"/>
    <property type="evidence" value="ECO:0007669"/>
    <property type="project" value="InterPro"/>
</dbReference>
<dbReference type="PANTHER" id="PTHR18867:SF12">
    <property type="entry name" value="DNA REPAIR PROTEIN RAD50"/>
    <property type="match status" value="1"/>
</dbReference>
<keyword evidence="21" id="KW-1185">Reference proteome</keyword>
<dbReference type="GO" id="GO:0016887">
    <property type="term" value="F:ATP hydrolysis activity"/>
    <property type="evidence" value="ECO:0007669"/>
    <property type="project" value="InterPro"/>
</dbReference>
<evidence type="ECO:0000256" key="8">
    <source>
        <dbReference type="ARBA" id="ARBA00022741"/>
    </source>
</evidence>
<proteinExistence type="inferred from homology"/>
<comment type="caution">
    <text evidence="20">The sequence shown here is derived from an EMBL/GenBank/DDBJ whole genome shotgun (WGS) entry which is preliminary data.</text>
</comment>
<comment type="subcellular location">
    <subcellularLocation>
        <location evidence="3">Chromosome</location>
    </subcellularLocation>
    <subcellularLocation>
        <location evidence="2">Nucleus</location>
    </subcellularLocation>
</comment>
<comment type="similarity">
    <text evidence="4">Belongs to the SMC family. RAD50 subfamily.</text>
</comment>
<dbReference type="GO" id="GO:0005524">
    <property type="term" value="F:ATP binding"/>
    <property type="evidence" value="ECO:0007669"/>
    <property type="project" value="UniProtKB-KW"/>
</dbReference>
<gene>
    <name evidence="20" type="primary">RAD50_2</name>
    <name evidence="20" type="ORF">BGZ99_009205</name>
</gene>
<feature type="coiled-coil region" evidence="19">
    <location>
        <begin position="673"/>
        <end position="1059"/>
    </location>
</feature>
<evidence type="ECO:0000256" key="4">
    <source>
        <dbReference type="ARBA" id="ARBA00009439"/>
    </source>
</evidence>
<dbReference type="OrthoDB" id="18797at2759"/>
<evidence type="ECO:0000256" key="18">
    <source>
        <dbReference type="ARBA" id="ARBA00049360"/>
    </source>
</evidence>
<protein>
    <recommendedName>
        <fullName evidence="5">DNA repair protein RAD50</fullName>
    </recommendedName>
</protein>
<dbReference type="InterPro" id="IPR027417">
    <property type="entry name" value="P-loop_NTPase"/>
</dbReference>
<feature type="coiled-coil region" evidence="19">
    <location>
        <begin position="189"/>
        <end position="254"/>
    </location>
</feature>
<dbReference type="GO" id="GO:0070192">
    <property type="term" value="P:chromosome organization involved in meiotic cell cycle"/>
    <property type="evidence" value="ECO:0007669"/>
    <property type="project" value="TreeGrafter"/>
</dbReference>
<dbReference type="GO" id="GO:0046872">
    <property type="term" value="F:metal ion binding"/>
    <property type="evidence" value="ECO:0007669"/>
    <property type="project" value="UniProtKB-KW"/>
</dbReference>
<keyword evidence="12" id="KW-0067">ATP-binding</keyword>
<accession>A0A9P6R7K7</accession>
<keyword evidence="16" id="KW-0539">Nucleus</keyword>
<keyword evidence="17" id="KW-0469">Meiosis</keyword>
<dbReference type="GO" id="GO:0051880">
    <property type="term" value="F:G-quadruplex DNA binding"/>
    <property type="evidence" value="ECO:0007669"/>
    <property type="project" value="TreeGrafter"/>
</dbReference>
<evidence type="ECO:0000256" key="13">
    <source>
        <dbReference type="ARBA" id="ARBA00022842"/>
    </source>
</evidence>
<dbReference type="EMBL" id="JAAAIP010000763">
    <property type="protein sequence ID" value="KAG0312925.1"/>
    <property type="molecule type" value="Genomic_DNA"/>
</dbReference>
<evidence type="ECO:0000256" key="2">
    <source>
        <dbReference type="ARBA" id="ARBA00004123"/>
    </source>
</evidence>
<dbReference type="FunFam" id="3.40.50.300:FF:000593">
    <property type="entry name" value="DNA repair protein RAD50"/>
    <property type="match status" value="1"/>
</dbReference>
<keyword evidence="9" id="KW-0227">DNA damage</keyword>
<dbReference type="Gene3D" id="1.10.287.1490">
    <property type="match status" value="1"/>
</dbReference>
<dbReference type="Pfam" id="PF13558">
    <property type="entry name" value="SbcC_Walker_B"/>
    <property type="match status" value="1"/>
</dbReference>
<dbReference type="AlphaFoldDB" id="A0A9P6R7K7"/>
<keyword evidence="7" id="KW-0479">Metal-binding</keyword>
<keyword evidence="6" id="KW-0158">Chromosome</keyword>
<evidence type="ECO:0000256" key="19">
    <source>
        <dbReference type="SAM" id="Coils"/>
    </source>
</evidence>
<keyword evidence="11" id="KW-0862">Zinc</keyword>
<evidence type="ECO:0000256" key="12">
    <source>
        <dbReference type="ARBA" id="ARBA00022840"/>
    </source>
</evidence>